<name>A0ABY0YCE3_9PSED</name>
<gene>
    <name evidence="1" type="ORF">SAMN05216205_4933</name>
</gene>
<keyword evidence="2" id="KW-1185">Reference proteome</keyword>
<sequence length="82" mass="9314">MKPEDLEIEIELWAINAEAFSVFNSMSTQWRSGMSGATGLDYTALPVVMDLEGVKADNRQQVFRDVRTMEQEALRTMADNQE</sequence>
<dbReference type="Pfam" id="PF08809">
    <property type="entry name" value="DUF1799"/>
    <property type="match status" value="1"/>
</dbReference>
<dbReference type="Proteomes" id="UP000199665">
    <property type="component" value="Unassembled WGS sequence"/>
</dbReference>
<dbReference type="InterPro" id="IPR014915">
    <property type="entry name" value="Phage_TLS_TfmB"/>
</dbReference>
<reference evidence="1 2" key="1">
    <citation type="submission" date="2016-10" db="EMBL/GenBank/DDBJ databases">
        <authorList>
            <person name="Varghese N."/>
            <person name="Submissions S."/>
        </authorList>
    </citation>
    <scope>NUCLEOTIDE SEQUENCE [LARGE SCALE GENOMIC DNA]</scope>
    <source>
        <strain evidence="1 2">DSM 18327</strain>
    </source>
</reference>
<organism evidence="1 2">
    <name type="scientific">Pseudomonas mohnii</name>
    <dbReference type="NCBI Taxonomy" id="395600"/>
    <lineage>
        <taxon>Bacteria</taxon>
        <taxon>Pseudomonadati</taxon>
        <taxon>Pseudomonadota</taxon>
        <taxon>Gammaproteobacteria</taxon>
        <taxon>Pseudomonadales</taxon>
        <taxon>Pseudomonadaceae</taxon>
        <taxon>Pseudomonas</taxon>
    </lineage>
</organism>
<protein>
    <submittedName>
        <fullName evidence="1">Uncharacterized protein</fullName>
    </submittedName>
</protein>
<comment type="caution">
    <text evidence="1">The sequence shown here is derived from an EMBL/GenBank/DDBJ whole genome shotgun (WGS) entry which is preliminary data.</text>
</comment>
<accession>A0ABY0YCE3</accession>
<dbReference type="RefSeq" id="WP_090467949.1">
    <property type="nucleotide sequence ID" value="NZ_FNRV01000001.1"/>
</dbReference>
<evidence type="ECO:0000313" key="2">
    <source>
        <dbReference type="Proteomes" id="UP000199665"/>
    </source>
</evidence>
<dbReference type="EMBL" id="FNRV01000001">
    <property type="protein sequence ID" value="SED33190.1"/>
    <property type="molecule type" value="Genomic_DNA"/>
</dbReference>
<proteinExistence type="predicted"/>
<evidence type="ECO:0000313" key="1">
    <source>
        <dbReference type="EMBL" id="SED33190.1"/>
    </source>
</evidence>